<dbReference type="STRING" id="283909.R7UDB9"/>
<dbReference type="Pfam" id="PF15059">
    <property type="entry name" value="Speriolin_C"/>
    <property type="match status" value="1"/>
</dbReference>
<evidence type="ECO:0000313" key="2">
    <source>
        <dbReference type="EMBL" id="ELU01267.1"/>
    </source>
</evidence>
<dbReference type="GO" id="GO:0005813">
    <property type="term" value="C:centrosome"/>
    <property type="evidence" value="ECO:0007669"/>
    <property type="project" value="TreeGrafter"/>
</dbReference>
<reference evidence="2 4" key="2">
    <citation type="journal article" date="2013" name="Nature">
        <title>Insights into bilaterian evolution from three spiralian genomes.</title>
        <authorList>
            <person name="Simakov O."/>
            <person name="Marletaz F."/>
            <person name="Cho S.J."/>
            <person name="Edsinger-Gonzales E."/>
            <person name="Havlak P."/>
            <person name="Hellsten U."/>
            <person name="Kuo D.H."/>
            <person name="Larsson T."/>
            <person name="Lv J."/>
            <person name="Arendt D."/>
            <person name="Savage R."/>
            <person name="Osoegawa K."/>
            <person name="de Jong P."/>
            <person name="Grimwood J."/>
            <person name="Chapman J.A."/>
            <person name="Shapiro H."/>
            <person name="Aerts A."/>
            <person name="Otillar R.P."/>
            <person name="Terry A.Y."/>
            <person name="Boore J.L."/>
            <person name="Grigoriev I.V."/>
            <person name="Lindberg D.R."/>
            <person name="Seaver E.C."/>
            <person name="Weisblat D.A."/>
            <person name="Putnam N.H."/>
            <person name="Rokhsar D.S."/>
        </authorList>
    </citation>
    <scope>NUCLEOTIDE SEQUENCE</scope>
    <source>
        <strain evidence="2 4">I ESC-2004</strain>
    </source>
</reference>
<keyword evidence="4" id="KW-1185">Reference proteome</keyword>
<dbReference type="InterPro" id="IPR026715">
    <property type="entry name" value="SPATC1"/>
</dbReference>
<organism evidence="2">
    <name type="scientific">Capitella teleta</name>
    <name type="common">Polychaete worm</name>
    <dbReference type="NCBI Taxonomy" id="283909"/>
    <lineage>
        <taxon>Eukaryota</taxon>
        <taxon>Metazoa</taxon>
        <taxon>Spiralia</taxon>
        <taxon>Lophotrochozoa</taxon>
        <taxon>Annelida</taxon>
        <taxon>Polychaeta</taxon>
        <taxon>Sedentaria</taxon>
        <taxon>Scolecida</taxon>
        <taxon>Capitellidae</taxon>
        <taxon>Capitella</taxon>
    </lineage>
</organism>
<protein>
    <recommendedName>
        <fullName evidence="1">Speriolin C-terminal domain-containing protein</fullName>
    </recommendedName>
</protein>
<evidence type="ECO:0000313" key="3">
    <source>
        <dbReference type="EnsemblMetazoa" id="CapteP119581"/>
    </source>
</evidence>
<reference evidence="4" key="1">
    <citation type="submission" date="2012-12" db="EMBL/GenBank/DDBJ databases">
        <authorList>
            <person name="Hellsten U."/>
            <person name="Grimwood J."/>
            <person name="Chapman J.A."/>
            <person name="Shapiro H."/>
            <person name="Aerts A."/>
            <person name="Otillar R.P."/>
            <person name="Terry A.Y."/>
            <person name="Boore J.L."/>
            <person name="Simakov O."/>
            <person name="Marletaz F."/>
            <person name="Cho S.-J."/>
            <person name="Edsinger-Gonzales E."/>
            <person name="Havlak P."/>
            <person name="Kuo D.-H."/>
            <person name="Larsson T."/>
            <person name="Lv J."/>
            <person name="Arendt D."/>
            <person name="Savage R."/>
            <person name="Osoegawa K."/>
            <person name="de Jong P."/>
            <person name="Lindberg D.R."/>
            <person name="Seaver E.C."/>
            <person name="Weisblat D.A."/>
            <person name="Putnam N.H."/>
            <person name="Grigoriev I.V."/>
            <person name="Rokhsar D.S."/>
        </authorList>
    </citation>
    <scope>NUCLEOTIDE SEQUENCE</scope>
    <source>
        <strain evidence="4">I ESC-2004</strain>
    </source>
</reference>
<dbReference type="PANTHER" id="PTHR22192:SF17">
    <property type="entry name" value="SPERIOLIN-LIKE PROTEIN"/>
    <property type="match status" value="1"/>
</dbReference>
<dbReference type="Proteomes" id="UP000014760">
    <property type="component" value="Unassembled WGS sequence"/>
</dbReference>
<dbReference type="AlphaFoldDB" id="R7UDB9"/>
<dbReference type="EMBL" id="AMQN01009353">
    <property type="status" value="NOT_ANNOTATED_CDS"/>
    <property type="molecule type" value="Genomic_DNA"/>
</dbReference>
<evidence type="ECO:0000259" key="1">
    <source>
        <dbReference type="Pfam" id="PF15059"/>
    </source>
</evidence>
<dbReference type="OrthoDB" id="6114770at2759"/>
<gene>
    <name evidence="2" type="ORF">CAPTEDRAFT_119581</name>
</gene>
<dbReference type="OMA" id="MDYNNPD"/>
<reference evidence="3" key="3">
    <citation type="submission" date="2015-06" db="UniProtKB">
        <authorList>
            <consortium name="EnsemblMetazoa"/>
        </authorList>
    </citation>
    <scope>IDENTIFICATION</scope>
</reference>
<dbReference type="InterPro" id="IPR029384">
    <property type="entry name" value="Speriolin_C"/>
</dbReference>
<dbReference type="EMBL" id="KB305236">
    <property type="protein sequence ID" value="ELU01267.1"/>
    <property type="molecule type" value="Genomic_DNA"/>
</dbReference>
<dbReference type="PANTHER" id="PTHR22192">
    <property type="entry name" value="SPERIOLIN"/>
    <property type="match status" value="1"/>
</dbReference>
<proteinExistence type="predicted"/>
<feature type="domain" description="Speriolin C-terminal" evidence="1">
    <location>
        <begin position="33"/>
        <end position="188"/>
    </location>
</feature>
<accession>R7UDB9</accession>
<name>R7UDB9_CAPTE</name>
<dbReference type="EnsemblMetazoa" id="CapteT119581">
    <property type="protein sequence ID" value="CapteP119581"/>
    <property type="gene ID" value="CapteG119581"/>
</dbReference>
<evidence type="ECO:0000313" key="4">
    <source>
        <dbReference type="Proteomes" id="UP000014760"/>
    </source>
</evidence>
<dbReference type="HOGENOM" id="CLU_107196_0_0_1"/>
<sequence>MVVAPKKLSFNASRTLADDLRREGETEQWGKRILGEIAYQLDRRILRYIFCRLSHNNQDNQQRIYGYYVGSIEEQIIENCKDSRSGNLDLDKKYLLEFRYKHIMLFLRDAGYDKNIHPKVTKALVNKYGLLPTPGPRSSLRDIGPHSFSQLKDYVTKLANAEEIRDIMVLLVCITQMAKEDGEPIFIWG</sequence>